<proteinExistence type="inferred from homology"/>
<protein>
    <recommendedName>
        <fullName evidence="5">Guanine nucleotide-binding protein subunit gamma</fullName>
    </recommendedName>
</protein>
<evidence type="ECO:0000256" key="2">
    <source>
        <dbReference type="ARBA" id="ARBA00022475"/>
    </source>
</evidence>
<dbReference type="SMART" id="SM00224">
    <property type="entry name" value="GGL"/>
    <property type="match status" value="1"/>
</dbReference>
<dbReference type="EMBL" id="KQ978344">
    <property type="protein sequence ID" value="KYM94852.1"/>
    <property type="molecule type" value="Genomic_DNA"/>
</dbReference>
<dbReference type="CDD" id="cd00068">
    <property type="entry name" value="GGL"/>
    <property type="match status" value="1"/>
</dbReference>
<evidence type="ECO:0000313" key="9">
    <source>
        <dbReference type="Proteomes" id="UP000078542"/>
    </source>
</evidence>
<keyword evidence="2 5" id="KW-1003">Cell membrane</keyword>
<dbReference type="Pfam" id="PF00631">
    <property type="entry name" value="G-gamma"/>
    <property type="match status" value="1"/>
</dbReference>
<feature type="compositionally biased region" description="Basic and acidic residues" evidence="6">
    <location>
        <begin position="76"/>
        <end position="94"/>
    </location>
</feature>
<keyword evidence="5" id="KW-0449">Lipoprotein</keyword>
<feature type="region of interest" description="Disordered" evidence="6">
    <location>
        <begin position="76"/>
        <end position="123"/>
    </location>
</feature>
<dbReference type="GO" id="GO:0050909">
    <property type="term" value="P:sensory perception of taste"/>
    <property type="evidence" value="ECO:0007669"/>
    <property type="project" value="InterPro"/>
</dbReference>
<dbReference type="SMART" id="SM01224">
    <property type="entry name" value="G_gamma"/>
    <property type="match status" value="1"/>
</dbReference>
<comment type="function">
    <text evidence="5">Guanine nucleotide-binding proteins (G proteins) are involved as a modulator or transducer in various transmembrane signaling systems. The beta and gamma chains are required for the GTPase activity, for replacement of GDP by GTP, and for G protein-effector interaction.</text>
</comment>
<keyword evidence="4 5" id="KW-0807">Transducer</keyword>
<dbReference type="GO" id="GO:0031681">
    <property type="term" value="F:G-protein beta-subunit binding"/>
    <property type="evidence" value="ECO:0007669"/>
    <property type="project" value="InterPro"/>
</dbReference>
<dbReference type="SUPFAM" id="SSF48670">
    <property type="entry name" value="Transducin (heterotrimeric G protein), gamma chain"/>
    <property type="match status" value="1"/>
</dbReference>
<keyword evidence="9" id="KW-1185">Reference proteome</keyword>
<comment type="subcellular location">
    <subcellularLocation>
        <location evidence="5">Cell membrane</location>
        <topology evidence="5">Lipid-anchor</topology>
        <orientation evidence="5">Cytoplasmic side</orientation>
    </subcellularLocation>
</comment>
<dbReference type="InterPro" id="IPR039227">
    <property type="entry name" value="GNG13"/>
</dbReference>
<comment type="similarity">
    <text evidence="1 5">Belongs to the G protein gamma family.</text>
</comment>
<dbReference type="AlphaFoldDB" id="A0A195C1Y2"/>
<gene>
    <name evidence="8" type="ORF">ALC62_14447</name>
</gene>
<feature type="domain" description="G protein gamma" evidence="7">
    <location>
        <begin position="14"/>
        <end position="72"/>
    </location>
</feature>
<evidence type="ECO:0000313" key="8">
    <source>
        <dbReference type="EMBL" id="KYM94852.1"/>
    </source>
</evidence>
<reference evidence="8 9" key="1">
    <citation type="submission" date="2016-03" db="EMBL/GenBank/DDBJ databases">
        <title>Cyphomyrmex costatus WGS genome.</title>
        <authorList>
            <person name="Nygaard S."/>
            <person name="Hu H."/>
            <person name="Boomsma J."/>
            <person name="Zhang G."/>
        </authorList>
    </citation>
    <scope>NUCLEOTIDE SEQUENCE [LARGE SCALE GENOMIC DNA]</scope>
    <source>
        <strain evidence="8">MS0001</strain>
        <tissue evidence="8">Whole body</tissue>
    </source>
</reference>
<dbReference type="InterPro" id="IPR001770">
    <property type="entry name" value="G-protein_gamma"/>
</dbReference>
<evidence type="ECO:0000256" key="1">
    <source>
        <dbReference type="ARBA" id="ARBA00007431"/>
    </source>
</evidence>
<organism evidence="8 9">
    <name type="scientific">Cyphomyrmex costatus</name>
    <dbReference type="NCBI Taxonomy" id="456900"/>
    <lineage>
        <taxon>Eukaryota</taxon>
        <taxon>Metazoa</taxon>
        <taxon>Ecdysozoa</taxon>
        <taxon>Arthropoda</taxon>
        <taxon>Hexapoda</taxon>
        <taxon>Insecta</taxon>
        <taxon>Pterygota</taxon>
        <taxon>Neoptera</taxon>
        <taxon>Endopterygota</taxon>
        <taxon>Hymenoptera</taxon>
        <taxon>Apocrita</taxon>
        <taxon>Aculeata</taxon>
        <taxon>Formicoidea</taxon>
        <taxon>Formicidae</taxon>
        <taxon>Myrmicinae</taxon>
        <taxon>Cyphomyrmex</taxon>
    </lineage>
</organism>
<evidence type="ECO:0000259" key="7">
    <source>
        <dbReference type="PROSITE" id="PS50058"/>
    </source>
</evidence>
<dbReference type="Gene3D" id="4.10.260.10">
    <property type="entry name" value="Transducin (heterotrimeric G protein), gamma chain"/>
    <property type="match status" value="1"/>
</dbReference>
<name>A0A195C1Y2_9HYME</name>
<dbReference type="GO" id="GO:0007200">
    <property type="term" value="P:phospholipase C-activating G protein-coupled receptor signaling pathway"/>
    <property type="evidence" value="ECO:0007669"/>
    <property type="project" value="InterPro"/>
</dbReference>
<evidence type="ECO:0000256" key="3">
    <source>
        <dbReference type="ARBA" id="ARBA00023136"/>
    </source>
</evidence>
<accession>A0A195C1Y2</accession>
<dbReference type="InterPro" id="IPR036284">
    <property type="entry name" value="GGL_sf"/>
</dbReference>
<evidence type="ECO:0000256" key="6">
    <source>
        <dbReference type="SAM" id="MobiDB-lite"/>
    </source>
</evidence>
<comment type="subunit">
    <text evidence="5">G proteins are composed of 3 units; alpha, beta and gamma.</text>
</comment>
<keyword evidence="3 5" id="KW-0472">Membrane</keyword>
<dbReference type="GO" id="GO:0005834">
    <property type="term" value="C:heterotrimeric G-protein complex"/>
    <property type="evidence" value="ECO:0007669"/>
    <property type="project" value="InterPro"/>
</dbReference>
<dbReference type="PANTHER" id="PTHR15936:SF2">
    <property type="entry name" value="GUANINE NUCLEOTIDE-BINDING PROTEIN G(I)_G(S)_G(O) SUBUNIT GAMMA-13"/>
    <property type="match status" value="1"/>
</dbReference>
<dbReference type="PRINTS" id="PR00321">
    <property type="entry name" value="GPROTEING"/>
</dbReference>
<dbReference type="STRING" id="456900.A0A195C1Y2"/>
<dbReference type="Proteomes" id="UP000078542">
    <property type="component" value="Unassembled WGS sequence"/>
</dbReference>
<dbReference type="PROSITE" id="PS50058">
    <property type="entry name" value="G_PROTEIN_GAMMA"/>
    <property type="match status" value="1"/>
</dbReference>
<sequence>MDPSVLATMDKDALKKQIENMKYQASMERWPLSKSIAAMREYVEENERNDPLIHAPDKKNNPWAEKGKCIIIGGRATEEEGSGHTNRGGEEPVVHPRQKKSQIMKRGEEWRSRRRSTQEEEEEMPVDVRCDSIAIRRFTRSSKRSSTGPAEINTWLRSVPQSICRLKIELERTVCRDRSVPPGLFYDRATCGFADQFLIRISP</sequence>
<dbReference type="InterPro" id="IPR015898">
    <property type="entry name" value="G-protein_gamma-like_dom"/>
</dbReference>
<evidence type="ECO:0000256" key="5">
    <source>
        <dbReference type="RuleBase" id="RU004973"/>
    </source>
</evidence>
<evidence type="ECO:0000256" key="4">
    <source>
        <dbReference type="ARBA" id="ARBA00023224"/>
    </source>
</evidence>
<dbReference type="PANTHER" id="PTHR15936">
    <property type="entry name" value="GUANINE NUCLEOTIDE-BINDING PROTEIN G I /G S /G O GAMMA-13 SUBUNIT"/>
    <property type="match status" value="1"/>
</dbReference>